<dbReference type="SUPFAM" id="SSF56176">
    <property type="entry name" value="FAD-binding/transporter-associated domain-like"/>
    <property type="match status" value="1"/>
</dbReference>
<dbReference type="Gene3D" id="1.10.45.10">
    <property type="entry name" value="Vanillyl-alcohol Oxidase, Chain A, domain 4"/>
    <property type="match status" value="1"/>
</dbReference>
<dbReference type="InterPro" id="IPR016167">
    <property type="entry name" value="FAD-bd_PCMH_sub1"/>
</dbReference>
<evidence type="ECO:0000313" key="6">
    <source>
        <dbReference type="EMBL" id="MBA8931849.1"/>
    </source>
</evidence>
<evidence type="ECO:0000256" key="1">
    <source>
        <dbReference type="ARBA" id="ARBA00022630"/>
    </source>
</evidence>
<evidence type="ECO:0000256" key="3">
    <source>
        <dbReference type="ARBA" id="ARBA00023002"/>
    </source>
</evidence>
<dbReference type="InterPro" id="IPR036318">
    <property type="entry name" value="FAD-bd_PCMH-like_sf"/>
</dbReference>
<protein>
    <submittedName>
        <fullName evidence="6">FAD/FMN-containing dehydrogenase</fullName>
    </submittedName>
</protein>
<evidence type="ECO:0000256" key="4">
    <source>
        <dbReference type="SAM" id="SignalP"/>
    </source>
</evidence>
<keyword evidence="2" id="KW-0274">FAD</keyword>
<accession>A0ABR6BY55</accession>
<dbReference type="PROSITE" id="PS51318">
    <property type="entry name" value="TAT"/>
    <property type="match status" value="1"/>
</dbReference>
<dbReference type="PANTHER" id="PTHR43762">
    <property type="entry name" value="L-GULONOLACTONE OXIDASE"/>
    <property type="match status" value="1"/>
</dbReference>
<dbReference type="InterPro" id="IPR019546">
    <property type="entry name" value="TAT_signal_bac_arc"/>
</dbReference>
<keyword evidence="7" id="KW-1185">Reference proteome</keyword>
<feature type="domain" description="FAD-binding PCMH-type" evidence="5">
    <location>
        <begin position="69"/>
        <end position="256"/>
    </location>
</feature>
<keyword evidence="3" id="KW-0560">Oxidoreductase</keyword>
<dbReference type="Proteomes" id="UP000517916">
    <property type="component" value="Unassembled WGS sequence"/>
</dbReference>
<dbReference type="InterPro" id="IPR015213">
    <property type="entry name" value="Cholesterol_OX_subst-bd"/>
</dbReference>
<keyword evidence="4" id="KW-0732">Signal</keyword>
<sequence>MSRGNPAAGTGRHRLVSRRSVMKATAAAAVVSATAWQPVASAATTLQAPPGFPQSLEIRQRAFRNWSGQVSVDQAWTCSPRTAEEVVRLANWAHATGWTLRPRGQAHGWSPFVLAPGHSASTILLDLREHFTARRVDPAAAPTVTAQAGVLLEDLLADLERAGLGLAAHPAPGDLTIGGVLAIGGHGTGISTGPGDTARYGSVSNLVRSLRAIVWDPASQGYREREFGRGDPEMPALLVNLGRVLITEATLDVQPNRRLLCRSVLDVPVGEVFAAPEHATERSFANQLAATGAAEVIWFPYTEFPWTKYWSVRPEAPRCARRVASPYNYGFSDSLPDSVTAVVGQVTAGACALTPALMHALITVASTGLLATGTLDVWGWAKDVLLYVRPTTLRVTANGYAVLTRRAEVQRVVSDFHQALEQLLGDYRARGEYPMNGPLEVRVTELDEHAAPPLLSAIKPCPQRPEFDVAVWFDVLTVPGTHASGNFFRDLEEWAVDHYCGDYALVRPEWSKGWAYGAGGAWSDEHFLTRTIPAAHGRADWDRAAALFERMDPHGVFAGPLHRTLFPTP</sequence>
<feature type="signal peptide" evidence="4">
    <location>
        <begin position="1"/>
        <end position="42"/>
    </location>
</feature>
<dbReference type="InterPro" id="IPR006094">
    <property type="entry name" value="Oxid_FAD_bind_N"/>
</dbReference>
<dbReference type="InterPro" id="IPR016169">
    <property type="entry name" value="FAD-bd_PCMH_sub2"/>
</dbReference>
<evidence type="ECO:0000313" key="7">
    <source>
        <dbReference type="Proteomes" id="UP000517916"/>
    </source>
</evidence>
<dbReference type="InterPro" id="IPR016170">
    <property type="entry name" value="Cytok_DH_C_sf"/>
</dbReference>
<dbReference type="InterPro" id="IPR016171">
    <property type="entry name" value="Vanillyl_alc_oxidase_C-sub2"/>
</dbReference>
<evidence type="ECO:0000259" key="5">
    <source>
        <dbReference type="PROSITE" id="PS51387"/>
    </source>
</evidence>
<dbReference type="EMBL" id="JACJID010000010">
    <property type="protein sequence ID" value="MBA8931849.1"/>
    <property type="molecule type" value="Genomic_DNA"/>
</dbReference>
<dbReference type="Pfam" id="PF09129">
    <property type="entry name" value="Chol_subst-bind"/>
    <property type="match status" value="1"/>
</dbReference>
<evidence type="ECO:0000256" key="2">
    <source>
        <dbReference type="ARBA" id="ARBA00022827"/>
    </source>
</evidence>
<name>A0ABR6BY55_9PSEU</name>
<dbReference type="InterPro" id="IPR010031">
    <property type="entry name" value="FAD_lactone_oxidase-like"/>
</dbReference>
<dbReference type="SUPFAM" id="SSF55103">
    <property type="entry name" value="FAD-linked oxidases, C-terminal domain"/>
    <property type="match status" value="1"/>
</dbReference>
<organism evidence="6 7">
    <name type="scientific">Kutzneria viridogrisea</name>
    <dbReference type="NCBI Taxonomy" id="47990"/>
    <lineage>
        <taxon>Bacteria</taxon>
        <taxon>Bacillati</taxon>
        <taxon>Actinomycetota</taxon>
        <taxon>Actinomycetes</taxon>
        <taxon>Pseudonocardiales</taxon>
        <taxon>Pseudonocardiaceae</taxon>
        <taxon>Kutzneria</taxon>
    </lineage>
</organism>
<gene>
    <name evidence="6" type="ORF">BC739_009108</name>
</gene>
<comment type="caution">
    <text evidence="6">The sequence shown here is derived from an EMBL/GenBank/DDBJ whole genome shotgun (WGS) entry which is preliminary data.</text>
</comment>
<dbReference type="RefSeq" id="WP_318296979.1">
    <property type="nucleotide sequence ID" value="NZ_BAAABQ010000061.1"/>
</dbReference>
<proteinExistence type="predicted"/>
<dbReference type="InterPro" id="IPR006311">
    <property type="entry name" value="TAT_signal"/>
</dbReference>
<dbReference type="InterPro" id="IPR016164">
    <property type="entry name" value="FAD-linked_Oxase-like_C"/>
</dbReference>
<dbReference type="Gene3D" id="3.30.43.10">
    <property type="entry name" value="Uridine Diphospho-n-acetylenolpyruvylglucosamine Reductase, domain 2"/>
    <property type="match status" value="1"/>
</dbReference>
<dbReference type="NCBIfam" id="TIGR01409">
    <property type="entry name" value="TAT_signal_seq"/>
    <property type="match status" value="1"/>
</dbReference>
<dbReference type="InterPro" id="IPR016166">
    <property type="entry name" value="FAD-bd_PCMH"/>
</dbReference>
<dbReference type="Pfam" id="PF01565">
    <property type="entry name" value="FAD_binding_4"/>
    <property type="match status" value="1"/>
</dbReference>
<keyword evidence="1" id="KW-0285">Flavoprotein</keyword>
<feature type="chain" id="PRO_5045164185" evidence="4">
    <location>
        <begin position="43"/>
        <end position="569"/>
    </location>
</feature>
<dbReference type="PROSITE" id="PS51387">
    <property type="entry name" value="FAD_PCMH"/>
    <property type="match status" value="1"/>
</dbReference>
<reference evidence="6 7" key="1">
    <citation type="submission" date="2020-08" db="EMBL/GenBank/DDBJ databases">
        <title>Genomic Encyclopedia of Archaeal and Bacterial Type Strains, Phase II (KMG-II): from individual species to whole genera.</title>
        <authorList>
            <person name="Goeker M."/>
        </authorList>
    </citation>
    <scope>NUCLEOTIDE SEQUENCE [LARGE SCALE GENOMIC DNA]</scope>
    <source>
        <strain evidence="6 7">DSM 43850</strain>
    </source>
</reference>
<dbReference type="Gene3D" id="3.30.465.10">
    <property type="match status" value="1"/>
</dbReference>
<dbReference type="PANTHER" id="PTHR43762:SF1">
    <property type="entry name" value="D-ARABINONO-1,4-LACTONE OXIDASE"/>
    <property type="match status" value="1"/>
</dbReference>
<dbReference type="Gene3D" id="3.40.462.10">
    <property type="entry name" value="FAD-linked oxidases, C-terminal domain"/>
    <property type="match status" value="1"/>
</dbReference>